<evidence type="ECO:0000256" key="1">
    <source>
        <dbReference type="SAM" id="Phobius"/>
    </source>
</evidence>
<protein>
    <recommendedName>
        <fullName evidence="2">Potassium channel domain-containing protein</fullName>
    </recommendedName>
</protein>
<feature type="domain" description="Potassium channel" evidence="2">
    <location>
        <begin position="29"/>
        <end position="101"/>
    </location>
</feature>
<gene>
    <name evidence="3" type="ORF">METZ01_LOCUS90862</name>
</gene>
<reference evidence="3" key="1">
    <citation type="submission" date="2018-05" db="EMBL/GenBank/DDBJ databases">
        <authorList>
            <person name="Lanie J.A."/>
            <person name="Ng W.-L."/>
            <person name="Kazmierczak K.M."/>
            <person name="Andrzejewski T.M."/>
            <person name="Davidsen T.M."/>
            <person name="Wayne K.J."/>
            <person name="Tettelin H."/>
            <person name="Glass J.I."/>
            <person name="Rusch D."/>
            <person name="Podicherti R."/>
            <person name="Tsui H.-C.T."/>
            <person name="Winkler M.E."/>
        </authorList>
    </citation>
    <scope>NUCLEOTIDE SEQUENCE</scope>
</reference>
<dbReference type="EMBL" id="UINC01008445">
    <property type="protein sequence ID" value="SVA38008.1"/>
    <property type="molecule type" value="Genomic_DNA"/>
</dbReference>
<dbReference type="InterPro" id="IPR013099">
    <property type="entry name" value="K_chnl_dom"/>
</dbReference>
<organism evidence="3">
    <name type="scientific">marine metagenome</name>
    <dbReference type="NCBI Taxonomy" id="408172"/>
    <lineage>
        <taxon>unclassified sequences</taxon>
        <taxon>metagenomes</taxon>
        <taxon>ecological metagenomes</taxon>
    </lineage>
</organism>
<keyword evidence="1" id="KW-0812">Transmembrane</keyword>
<dbReference type="Gene3D" id="3.40.50.720">
    <property type="entry name" value="NAD(P)-binding Rossmann-like Domain"/>
    <property type="match status" value="1"/>
</dbReference>
<dbReference type="PANTHER" id="PTHR43833:SF9">
    <property type="entry name" value="POTASSIUM CHANNEL PROTEIN YUGO-RELATED"/>
    <property type="match status" value="1"/>
</dbReference>
<dbReference type="Pfam" id="PF07885">
    <property type="entry name" value="Ion_trans_2"/>
    <property type="match status" value="1"/>
</dbReference>
<name>A0A381VDZ1_9ZZZZ</name>
<proteinExistence type="predicted"/>
<evidence type="ECO:0000313" key="3">
    <source>
        <dbReference type="EMBL" id="SVA38008.1"/>
    </source>
</evidence>
<evidence type="ECO:0000259" key="2">
    <source>
        <dbReference type="Pfam" id="PF07885"/>
    </source>
</evidence>
<accession>A0A381VDZ1</accession>
<keyword evidence="1" id="KW-0472">Membrane</keyword>
<dbReference type="AlphaFoldDB" id="A0A381VDZ1"/>
<feature type="transmembrane region" description="Helical" evidence="1">
    <location>
        <begin position="21"/>
        <end position="43"/>
    </location>
</feature>
<keyword evidence="1" id="KW-1133">Transmembrane helix</keyword>
<dbReference type="InterPro" id="IPR050721">
    <property type="entry name" value="Trk_Ktr_HKT_K-transport"/>
</dbReference>
<dbReference type="PANTHER" id="PTHR43833">
    <property type="entry name" value="POTASSIUM CHANNEL PROTEIN 2-RELATED-RELATED"/>
    <property type="match status" value="1"/>
</dbReference>
<dbReference type="Gene3D" id="1.10.287.70">
    <property type="match status" value="1"/>
</dbReference>
<dbReference type="SUPFAM" id="SSF81324">
    <property type="entry name" value="Voltage-gated potassium channels"/>
    <property type="match status" value="1"/>
</dbReference>
<sequence>MYFYPFIKHILRKLRQPDIRLLFALGLIFFLMIVVFASVLSIYEKGMTFSDGLWTAYITLTTIGYGDISAATPEGRWTTVLTSMLGIGCFGVLTGIILERAMQRRMKKMKGEGNYTGNGHMIIVNVPSYAETTELLKELDYSPDFKDIPRVIMAAHLPNWDKELPDFLVRKIDAFIMGLPSALETLQRVNAAQAKVCVLTSSAADPAMDDTNTLTAGLIENNWPQVVTVMTCSRAETMNNLRTFGIDGGINTTDLQMGLLVQELEDPGLYQIYRELSSNAGGNQIYISHSAVGSWDGHDREFSIGSLKIAAIQLKLPVEILGLQSEEGEKLSLNPGNDLILTPADHIVYMSRKRFDWLKNSGQIMQQISKGP</sequence>
<feature type="transmembrane region" description="Helical" evidence="1">
    <location>
        <begin position="77"/>
        <end position="98"/>
    </location>
</feature>